<feature type="domain" description="TOG" evidence="5">
    <location>
        <begin position="1087"/>
        <end position="1325"/>
    </location>
</feature>
<feature type="region of interest" description="Disordered" evidence="4">
    <location>
        <begin position="1323"/>
        <end position="1384"/>
    </location>
</feature>
<evidence type="ECO:0000313" key="6">
    <source>
        <dbReference type="EMBL" id="KAK9862585.1"/>
    </source>
</evidence>
<feature type="compositionally biased region" description="Low complexity" evidence="4">
    <location>
        <begin position="727"/>
        <end position="751"/>
    </location>
</feature>
<proteinExistence type="predicted"/>
<dbReference type="GO" id="GO:0051010">
    <property type="term" value="F:microtubule plus-end binding"/>
    <property type="evidence" value="ECO:0007669"/>
    <property type="project" value="InterPro"/>
</dbReference>
<dbReference type="EMBL" id="JALJOV010000585">
    <property type="protein sequence ID" value="KAK9862585.1"/>
    <property type="molecule type" value="Genomic_DNA"/>
</dbReference>
<dbReference type="GO" id="GO:0046785">
    <property type="term" value="P:microtubule polymerization"/>
    <property type="evidence" value="ECO:0007669"/>
    <property type="project" value="InterPro"/>
</dbReference>
<feature type="region of interest" description="Disordered" evidence="4">
    <location>
        <begin position="408"/>
        <end position="475"/>
    </location>
</feature>
<dbReference type="InterPro" id="IPR048491">
    <property type="entry name" value="XMAP215_CLASP_TOG"/>
</dbReference>
<feature type="domain" description="TOG" evidence="5">
    <location>
        <begin position="760"/>
        <end position="992"/>
    </location>
</feature>
<dbReference type="Gene3D" id="1.25.10.10">
    <property type="entry name" value="Leucine-rich Repeat Variant"/>
    <property type="match status" value="5"/>
</dbReference>
<feature type="compositionally biased region" description="Low complexity" evidence="4">
    <location>
        <begin position="444"/>
        <end position="472"/>
    </location>
</feature>
<feature type="non-terminal residue" evidence="6">
    <location>
        <position position="1"/>
    </location>
</feature>
<dbReference type="PANTHER" id="PTHR12609">
    <property type="entry name" value="MICROTUBULE ASSOCIATED PROTEIN XMAP215"/>
    <property type="match status" value="1"/>
</dbReference>
<dbReference type="Proteomes" id="UP001485043">
    <property type="component" value="Unassembled WGS sequence"/>
</dbReference>
<feature type="domain" description="TOG" evidence="5">
    <location>
        <begin position="483"/>
        <end position="720"/>
    </location>
</feature>
<reference evidence="6 7" key="1">
    <citation type="journal article" date="2024" name="Nat. Commun.">
        <title>Phylogenomics reveals the evolutionary origins of lichenization in chlorophyte algae.</title>
        <authorList>
            <person name="Puginier C."/>
            <person name="Libourel C."/>
            <person name="Otte J."/>
            <person name="Skaloud P."/>
            <person name="Haon M."/>
            <person name="Grisel S."/>
            <person name="Petersen M."/>
            <person name="Berrin J.G."/>
            <person name="Delaux P.M."/>
            <person name="Dal Grande F."/>
            <person name="Keller J."/>
        </authorList>
    </citation>
    <scope>NUCLEOTIDE SEQUENCE [LARGE SCALE GENOMIC DNA]</scope>
    <source>
        <strain evidence="6 7">SAG 2523</strain>
    </source>
</reference>
<keyword evidence="7" id="KW-1185">Reference proteome</keyword>
<gene>
    <name evidence="6" type="ORF">WJX84_011586</name>
</gene>
<feature type="region of interest" description="Disordered" evidence="4">
    <location>
        <begin position="1063"/>
        <end position="1088"/>
    </location>
</feature>
<protein>
    <recommendedName>
        <fullName evidence="5">TOG domain-containing protein</fullName>
    </recommendedName>
</protein>
<dbReference type="Pfam" id="PF21041">
    <property type="entry name" value="XMAP215_CLASP_TOG"/>
    <property type="match status" value="2"/>
</dbReference>
<dbReference type="GO" id="GO:0007051">
    <property type="term" value="P:spindle organization"/>
    <property type="evidence" value="ECO:0007669"/>
    <property type="project" value="InterPro"/>
</dbReference>
<evidence type="ECO:0000256" key="1">
    <source>
        <dbReference type="ARBA" id="ARBA00004245"/>
    </source>
</evidence>
<dbReference type="GO" id="GO:0030951">
    <property type="term" value="P:establishment or maintenance of microtubule cytoskeleton polarity"/>
    <property type="evidence" value="ECO:0007669"/>
    <property type="project" value="InterPro"/>
</dbReference>
<feature type="compositionally biased region" description="Basic and acidic residues" evidence="4">
    <location>
        <begin position="1375"/>
        <end position="1384"/>
    </location>
</feature>
<evidence type="ECO:0000259" key="5">
    <source>
        <dbReference type="SMART" id="SM01349"/>
    </source>
</evidence>
<evidence type="ECO:0000256" key="4">
    <source>
        <dbReference type="SAM" id="MobiDB-lite"/>
    </source>
</evidence>
<sequence>EGMIKAFSDKVPKVAAAAADVLLQAVSAFGIKAVPPQPIFKALPTLYDAKQAPPRDAAKALTVELARWVGASTVHALVCEKLPEAMGREVNKLLEESAAGVGGAQPQRFTRAEQAKRASQPQAPAAAAVSSAEPTSHAVAEEEAPLGMDPYEFAEPVNVAGQLGKDFWDGLAATKWTERRDALQRLRAMAATPKVASGDFGDVLRELKKIITKDSNVVCVGEAVACLGNLASGLRKEFVGPAKVMCPTLLDKFKEKNTIVCNNAAEALTAMHRHCFALADVAEDFSSALEHKNPKVKLETLKLLKEFVSAPMSTKQAVAKSHSILLPAVAKSANEAAPELREAALVALVAFALKAGTMGPVDKATDKMDAVRKKKLTDMMAEATAAVSGKPSAASAAASAGRPQPVVPPAIGAAVKDPPSPVPGQAITARAGQPLAPVANGVPARAGSRAGAPAAKPKTNAAAKPAAGPGIADGDDASLQAGTLSRVEAEEKLAELFGDAAVVQLKSSNWKDRLTSMDSLLEHVHGEMKGASLDANTSAIIQGLAYLPGWNEKNFQVLSRAFELLGVLARESSMVGKKEAFLALNGIVDKMADTKLKAAGGATLLLLAEAVGPQFILVQLHKKAAAAKNPKVLSESLTWMETAVEDFGLGACDVPALIGWLKADLASSNAPVRNAAIGLLAVCHRQLGPGLAAMLRADVKPTLMTTLEDAFAKNPQEPVVPKRQMRGAPAAKPRAGAGKHAAAAASSENAPAAAAFDPDELLPRADISASISGRLLTELGSAQWKERNRAVDEVEGIISGAGGRIQPNVGELLSALKGRLVDSNRNLAAKVLLLLGQIARAMGPAFDRQGRFLLSPALLCLSDIKHPVRDAVASMLDAWASIAPAERLVPNVADVLAAPKTNGDAKTAGLRWITSIAEGGRAARCLDGAVKAAAAGVADKTPGVRECGHALVTALVAAHGPNDLLAASSGLDSGLRKTVGEAIQKAVTSGTVVPAMASSLASVAETEPKQPSKLSTKSSRAAAAPASRAASRPGTAPNANGNGAEPAVQAANGAADEAPVLACSSRKEDRAHRARFKPGKYEAPREDEAEALEAELGPLANATLRPLLFGKDFRQHIEAAVLLADGLASCEEAILADLDLLLRWIALRLADANMQSSVKILDFARELFTHLLSMEYQLTDHEGNLIVPCLVERAGHNQDRIRLLHKELLRQARGLVALPRMLEPLVQGLASANFRTRAVALECLAEIIAEEGVACCERSRSKPLPHIAQLVSERDQATRGAALTALEAAYSQLGPELWSLLGRLTDQQRSLIEERLKFADRAAAAAERSAGPSEPPVNSRPQGAAAGQAERPRSASTRPPPLNLDAQPSAVPSGLERRASLISS</sequence>
<dbReference type="SUPFAM" id="SSF48371">
    <property type="entry name" value="ARM repeat"/>
    <property type="match status" value="2"/>
</dbReference>
<feature type="region of interest" description="Disordered" evidence="4">
    <location>
        <begin position="719"/>
        <end position="751"/>
    </location>
</feature>
<dbReference type="InterPro" id="IPR045110">
    <property type="entry name" value="XMAP215"/>
</dbReference>
<comment type="caution">
    <text evidence="6">The sequence shown here is derived from an EMBL/GenBank/DDBJ whole genome shotgun (WGS) entry which is preliminary data.</text>
</comment>
<feature type="domain" description="TOG" evidence="5">
    <location>
        <begin position="152"/>
        <end position="393"/>
    </location>
</feature>
<comment type="subcellular location">
    <subcellularLocation>
        <location evidence="1">Cytoplasm</location>
        <location evidence="1">Cytoskeleton</location>
    </subcellularLocation>
</comment>
<keyword evidence="3" id="KW-0206">Cytoskeleton</keyword>
<feature type="compositionally biased region" description="Low complexity" evidence="4">
    <location>
        <begin position="1018"/>
        <end position="1046"/>
    </location>
</feature>
<name>A0AAW1SZE1_9CHLO</name>
<keyword evidence="2" id="KW-0963">Cytoplasm</keyword>
<feature type="compositionally biased region" description="Low complexity" evidence="4">
    <location>
        <begin position="117"/>
        <end position="134"/>
    </location>
</feature>
<dbReference type="GO" id="GO:0005856">
    <property type="term" value="C:cytoskeleton"/>
    <property type="evidence" value="ECO:0007669"/>
    <property type="project" value="UniProtKB-SubCell"/>
</dbReference>
<accession>A0AAW1SZE1</accession>
<dbReference type="InterPro" id="IPR011989">
    <property type="entry name" value="ARM-like"/>
</dbReference>
<organism evidence="6 7">
    <name type="scientific">Apatococcus fuscideae</name>
    <dbReference type="NCBI Taxonomy" id="2026836"/>
    <lineage>
        <taxon>Eukaryota</taxon>
        <taxon>Viridiplantae</taxon>
        <taxon>Chlorophyta</taxon>
        <taxon>core chlorophytes</taxon>
        <taxon>Trebouxiophyceae</taxon>
        <taxon>Chlorellales</taxon>
        <taxon>Chlorellaceae</taxon>
        <taxon>Apatococcus</taxon>
    </lineage>
</organism>
<feature type="compositionally biased region" description="Low complexity" evidence="4">
    <location>
        <begin position="1323"/>
        <end position="1332"/>
    </location>
</feature>
<evidence type="ECO:0000313" key="7">
    <source>
        <dbReference type="Proteomes" id="UP001485043"/>
    </source>
</evidence>
<dbReference type="Pfam" id="PF12348">
    <property type="entry name" value="CLASP_N"/>
    <property type="match status" value="1"/>
</dbReference>
<dbReference type="SMART" id="SM01349">
    <property type="entry name" value="TOG"/>
    <property type="match status" value="4"/>
</dbReference>
<feature type="region of interest" description="Disordered" evidence="4">
    <location>
        <begin position="1002"/>
        <end position="1046"/>
    </location>
</feature>
<dbReference type="InterPro" id="IPR034085">
    <property type="entry name" value="TOG"/>
</dbReference>
<evidence type="ECO:0000256" key="3">
    <source>
        <dbReference type="ARBA" id="ARBA00023212"/>
    </source>
</evidence>
<evidence type="ECO:0000256" key="2">
    <source>
        <dbReference type="ARBA" id="ARBA00022490"/>
    </source>
</evidence>
<feature type="region of interest" description="Disordered" evidence="4">
    <location>
        <begin position="99"/>
        <end position="135"/>
    </location>
</feature>
<dbReference type="InterPro" id="IPR024395">
    <property type="entry name" value="CLASP_N_dom"/>
</dbReference>
<dbReference type="GO" id="GO:0061863">
    <property type="term" value="F:microtubule plus end polymerase"/>
    <property type="evidence" value="ECO:0007669"/>
    <property type="project" value="InterPro"/>
</dbReference>
<dbReference type="InterPro" id="IPR016024">
    <property type="entry name" value="ARM-type_fold"/>
</dbReference>
<dbReference type="FunFam" id="1.25.10.10:FF:000019">
    <property type="entry name" value="Cytoskeleton-associated protein 5"/>
    <property type="match status" value="1"/>
</dbReference>